<evidence type="ECO:0000313" key="3">
    <source>
        <dbReference type="EMBL" id="KPK69135.1"/>
    </source>
</evidence>
<accession>A0A0S8G830</accession>
<comment type="caution">
    <text evidence="3">The sequence shown here is derived from an EMBL/GenBank/DDBJ whole genome shotgun (WGS) entry which is preliminary data.</text>
</comment>
<dbReference type="Proteomes" id="UP000051717">
    <property type="component" value="Unassembled WGS sequence"/>
</dbReference>
<evidence type="ECO:0000259" key="2">
    <source>
        <dbReference type="Pfam" id="PF00112"/>
    </source>
</evidence>
<feature type="region of interest" description="Disordered" evidence="1">
    <location>
        <begin position="218"/>
        <end position="238"/>
    </location>
</feature>
<gene>
    <name evidence="3" type="ORF">AMJ82_06470</name>
</gene>
<sequence>MRQGVVAVLFSAAFVLAFVVSIGAETAYWAETTSLDLLTEGVVDPERVAEAAEAWMDEAVQRMEQFEAEGEAGPIEREVLTFNRGATAGMPRLIFGEDGPLGWFVPMVKDGGIVGFFVFDAYSGSLKATPWWGPGGTAGISMREPEWNELEAIVAPWLGAHEIDQARLIIIPQRESAVLYVASPGPAGVVRVDVSSLWSRAGLIPRLLEARPLFEHKDGVPPRETRDSAPAVSGHGRDLLDLPTQFTLDVVPQVKDQAVYGSCTGHAAHSVREWWECGMICYEGTGNSELYSCDCPKGWQGDCACISTLLSREFMYDRARSRGGDDCQLAGFCASRYCAQITCTNLLVTDGDMMSDNPYCGSCGGAGIDEAKTALLSDGCCTDACQPYPGYGYAGPQHAGCTNGGRTTCTGVCPNVGDPCGDDFVLAESYQLWTKEDIYDALYHRGPSFFGANLCNPCWVFSSCMCHTCPCTPWGGHAMMFCGYNNEGYTPTFYVQNSWGTSWGTQGRANTSQNWWELFHHSGDTYAFLGVKILDVTLEPHSISYHRGETLSYTGEVRNLTDQPQTFYIEANVTLPNGNPYPRNPVLGPIQVTLQPYAVLSRDRSHFIPYSAPFGFYGYSVVAYNPPNTVYDEDNFGFSVMP</sequence>
<dbReference type="Pfam" id="PF00112">
    <property type="entry name" value="Peptidase_C1"/>
    <property type="match status" value="1"/>
</dbReference>
<evidence type="ECO:0000313" key="4">
    <source>
        <dbReference type="Proteomes" id="UP000051717"/>
    </source>
</evidence>
<dbReference type="InterPro" id="IPR000668">
    <property type="entry name" value="Peptidase_C1A_C"/>
</dbReference>
<dbReference type="SUPFAM" id="SSF54001">
    <property type="entry name" value="Cysteine proteinases"/>
    <property type="match status" value="1"/>
</dbReference>
<dbReference type="Gene3D" id="3.90.70.10">
    <property type="entry name" value="Cysteine proteinases"/>
    <property type="match status" value="1"/>
</dbReference>
<dbReference type="InterPro" id="IPR038765">
    <property type="entry name" value="Papain-like_cys_pep_sf"/>
</dbReference>
<dbReference type="GO" id="GO:0008234">
    <property type="term" value="F:cysteine-type peptidase activity"/>
    <property type="evidence" value="ECO:0007669"/>
    <property type="project" value="InterPro"/>
</dbReference>
<evidence type="ECO:0000256" key="1">
    <source>
        <dbReference type="SAM" id="MobiDB-lite"/>
    </source>
</evidence>
<feature type="compositionally biased region" description="Basic and acidic residues" evidence="1">
    <location>
        <begin position="218"/>
        <end position="227"/>
    </location>
</feature>
<protein>
    <recommendedName>
        <fullName evidence="2">Peptidase C1A papain C-terminal domain-containing protein</fullName>
    </recommendedName>
</protein>
<dbReference type="GO" id="GO:0006508">
    <property type="term" value="P:proteolysis"/>
    <property type="evidence" value="ECO:0007669"/>
    <property type="project" value="InterPro"/>
</dbReference>
<feature type="domain" description="Peptidase C1A papain C-terminal" evidence="2">
    <location>
        <begin position="361"/>
        <end position="512"/>
    </location>
</feature>
<name>A0A0S8G830_UNCT6</name>
<dbReference type="PATRIC" id="fig|1703774.3.peg.2361"/>
<proteinExistence type="predicted"/>
<dbReference type="AlphaFoldDB" id="A0A0S8G830"/>
<reference evidence="3 4" key="1">
    <citation type="journal article" date="2015" name="Microbiome">
        <title>Genomic resolution of linkages in carbon, nitrogen, and sulfur cycling among widespread estuary sediment bacteria.</title>
        <authorList>
            <person name="Baker B.J."/>
            <person name="Lazar C.S."/>
            <person name="Teske A.P."/>
            <person name="Dick G.J."/>
        </authorList>
    </citation>
    <scope>NUCLEOTIDE SEQUENCE [LARGE SCALE GENOMIC DNA]</scope>
    <source>
        <strain evidence="3">SM23_40</strain>
    </source>
</reference>
<dbReference type="EMBL" id="LJUI01000046">
    <property type="protein sequence ID" value="KPK69135.1"/>
    <property type="molecule type" value="Genomic_DNA"/>
</dbReference>
<organism evidence="3 4">
    <name type="scientific">candidate division TA06 bacterium SM23_40</name>
    <dbReference type="NCBI Taxonomy" id="1703774"/>
    <lineage>
        <taxon>Bacteria</taxon>
        <taxon>Bacteria division TA06</taxon>
    </lineage>
</organism>